<evidence type="ECO:0000256" key="1">
    <source>
        <dbReference type="SAM" id="MobiDB-lite"/>
    </source>
</evidence>
<accession>A0ABS8SVM6</accession>
<organism evidence="2 3">
    <name type="scientific">Datura stramonium</name>
    <name type="common">Jimsonweed</name>
    <name type="synonym">Common thornapple</name>
    <dbReference type="NCBI Taxonomy" id="4076"/>
    <lineage>
        <taxon>Eukaryota</taxon>
        <taxon>Viridiplantae</taxon>
        <taxon>Streptophyta</taxon>
        <taxon>Embryophyta</taxon>
        <taxon>Tracheophyta</taxon>
        <taxon>Spermatophyta</taxon>
        <taxon>Magnoliopsida</taxon>
        <taxon>eudicotyledons</taxon>
        <taxon>Gunneridae</taxon>
        <taxon>Pentapetalae</taxon>
        <taxon>asterids</taxon>
        <taxon>lamiids</taxon>
        <taxon>Solanales</taxon>
        <taxon>Solanaceae</taxon>
        <taxon>Solanoideae</taxon>
        <taxon>Datureae</taxon>
        <taxon>Datura</taxon>
    </lineage>
</organism>
<gene>
    <name evidence="2" type="ORF">HAX54_049472</name>
</gene>
<feature type="region of interest" description="Disordered" evidence="1">
    <location>
        <begin position="1"/>
        <end position="67"/>
    </location>
</feature>
<dbReference type="Proteomes" id="UP000823775">
    <property type="component" value="Unassembled WGS sequence"/>
</dbReference>
<comment type="caution">
    <text evidence="2">The sequence shown here is derived from an EMBL/GenBank/DDBJ whole genome shotgun (WGS) entry which is preliminary data.</text>
</comment>
<keyword evidence="3" id="KW-1185">Reference proteome</keyword>
<evidence type="ECO:0000313" key="3">
    <source>
        <dbReference type="Proteomes" id="UP000823775"/>
    </source>
</evidence>
<feature type="compositionally biased region" description="Basic and acidic residues" evidence="1">
    <location>
        <begin position="11"/>
        <end position="30"/>
    </location>
</feature>
<sequence>IGAKVAPSFRGDSHEIASKAEDSCTSADHRAIHRNRGKRKKEERVTQTDTYKEREIGSEGKHMDRGERAHLDQAILRDNQSGPLELLEKEALSFIDLMGPFFKKAH</sequence>
<name>A0ABS8SVM6_DATST</name>
<feature type="compositionally biased region" description="Basic and acidic residues" evidence="1">
    <location>
        <begin position="40"/>
        <end position="67"/>
    </location>
</feature>
<proteinExistence type="predicted"/>
<evidence type="ECO:0000313" key="2">
    <source>
        <dbReference type="EMBL" id="MCD7462856.1"/>
    </source>
</evidence>
<feature type="non-terminal residue" evidence="2">
    <location>
        <position position="1"/>
    </location>
</feature>
<dbReference type="EMBL" id="JACEIK010000839">
    <property type="protein sequence ID" value="MCD7462856.1"/>
    <property type="molecule type" value="Genomic_DNA"/>
</dbReference>
<protein>
    <submittedName>
        <fullName evidence="2">Uncharacterized protein</fullName>
    </submittedName>
</protein>
<reference evidence="2 3" key="1">
    <citation type="journal article" date="2021" name="BMC Genomics">
        <title>Datura genome reveals duplications of psychoactive alkaloid biosynthetic genes and high mutation rate following tissue culture.</title>
        <authorList>
            <person name="Rajewski A."/>
            <person name="Carter-House D."/>
            <person name="Stajich J."/>
            <person name="Litt A."/>
        </authorList>
    </citation>
    <scope>NUCLEOTIDE SEQUENCE [LARGE SCALE GENOMIC DNA]</scope>
    <source>
        <strain evidence="2">AR-01</strain>
    </source>
</reference>